<organism evidence="9 10">
    <name type="scientific">Vibrio algarum</name>
    <dbReference type="NCBI Taxonomy" id="3020714"/>
    <lineage>
        <taxon>Bacteria</taxon>
        <taxon>Pseudomonadati</taxon>
        <taxon>Pseudomonadota</taxon>
        <taxon>Gammaproteobacteria</taxon>
        <taxon>Vibrionales</taxon>
        <taxon>Vibrionaceae</taxon>
        <taxon>Vibrio</taxon>
    </lineage>
</organism>
<feature type="domain" description="Radical SAM core" evidence="8">
    <location>
        <begin position="1"/>
        <end position="246"/>
    </location>
</feature>
<evidence type="ECO:0000256" key="5">
    <source>
        <dbReference type="ARBA" id="ARBA00023004"/>
    </source>
</evidence>
<dbReference type="PANTHER" id="PTHR43273:SF3">
    <property type="entry name" value="ANAEROBIC SULFATASE-MATURATING ENZYME HOMOLOG ASLB-RELATED"/>
    <property type="match status" value="1"/>
</dbReference>
<evidence type="ECO:0000259" key="8">
    <source>
        <dbReference type="PROSITE" id="PS51918"/>
    </source>
</evidence>
<comment type="cofactor">
    <cofactor evidence="1">
        <name>[4Fe-4S] cluster</name>
        <dbReference type="ChEBI" id="CHEBI:49883"/>
    </cofactor>
</comment>
<dbReference type="InterPro" id="IPR013785">
    <property type="entry name" value="Aldolase_TIM"/>
</dbReference>
<dbReference type="InterPro" id="IPR023885">
    <property type="entry name" value="4Fe4S-binding_SPASM_dom"/>
</dbReference>
<dbReference type="CDD" id="cd01335">
    <property type="entry name" value="Radical_SAM"/>
    <property type="match status" value="1"/>
</dbReference>
<keyword evidence="6" id="KW-0411">Iron-sulfur</keyword>
<dbReference type="EMBL" id="JAQLOI010000001">
    <property type="protein sequence ID" value="MDB1124267.1"/>
    <property type="molecule type" value="Genomic_DNA"/>
</dbReference>
<dbReference type="SFLD" id="SFLDF00285">
    <property type="entry name" value="anaerobic_Ser-type_sulfatase-m"/>
    <property type="match status" value="1"/>
</dbReference>
<evidence type="ECO:0000313" key="10">
    <source>
        <dbReference type="Proteomes" id="UP001210678"/>
    </source>
</evidence>
<reference evidence="9 10" key="1">
    <citation type="submission" date="2023-01" db="EMBL/GenBank/DDBJ databases">
        <title>Vibrio sp. KJ40-1 sp.nov, isolated from marine algae.</title>
        <authorList>
            <person name="Butt M."/>
            <person name="Kim J.M.J."/>
            <person name="Jeon C.O.C."/>
        </authorList>
    </citation>
    <scope>NUCLEOTIDE SEQUENCE [LARGE SCALE GENOMIC DNA]</scope>
    <source>
        <strain evidence="9 10">KJ40-1</strain>
    </source>
</reference>
<name>A0ABT4YRT8_9VIBR</name>
<dbReference type="InterPro" id="IPR007197">
    <property type="entry name" value="rSAM"/>
</dbReference>
<keyword evidence="2" id="KW-0004">4Fe-4S</keyword>
<dbReference type="SFLD" id="SFLDG01384">
    <property type="entry name" value="thioether_bond_formation_requi"/>
    <property type="match status" value="1"/>
</dbReference>
<evidence type="ECO:0000256" key="6">
    <source>
        <dbReference type="ARBA" id="ARBA00023014"/>
    </source>
</evidence>
<evidence type="ECO:0000256" key="3">
    <source>
        <dbReference type="ARBA" id="ARBA00022691"/>
    </source>
</evidence>
<dbReference type="InterPro" id="IPR047207">
    <property type="entry name" value="SPASM_anSME"/>
</dbReference>
<dbReference type="Pfam" id="PF04055">
    <property type="entry name" value="Radical_SAM"/>
    <property type="match status" value="1"/>
</dbReference>
<evidence type="ECO:0000256" key="7">
    <source>
        <dbReference type="ARBA" id="ARBA00023601"/>
    </source>
</evidence>
<keyword evidence="5" id="KW-0408">Iron</keyword>
<sequence length="403" mass="45803">MSKTFHLMAKPTSFHCNLGCDYCFYLEKENIMQASTQRKPSYAMSDDVLRIYIKSYIASQPTQEVEFAWQGGEPTMAGLAFFEKALAYQEKFSNGKIIQNSLQTNGVLLDDKWCKFLKDNDFLIGLSIDGPEELHNTYRVTNTGQPSFKMVMRAVELLKKHKVKFNTLTVVNNTNVHHPVEVYEFLKIIGSTFHQYIPVIESQSYQGVGEIRTINIGHSTENLLPFSVDAEAYGDFMNTIFNEWVRNDVSKVYIQMFESALAAWAGYEPSLCIFQKTCGDAMVIEQNGDIYSCDHYVYNDHVIGNVLKDKLSKIHGSKNQIKFGKDKATQSGTCTECQYKVACNGGCPKHRLTTDERGIPHNMLCPGYKKIFAHIDPYMQYMAREISQGRTAANIMNVAHLIR</sequence>
<dbReference type="Pfam" id="PF13186">
    <property type="entry name" value="SPASM"/>
    <property type="match status" value="1"/>
</dbReference>
<dbReference type="PANTHER" id="PTHR43273">
    <property type="entry name" value="ANAEROBIC SULFATASE-MATURATING ENZYME HOMOLOG ASLB-RELATED"/>
    <property type="match status" value="1"/>
</dbReference>
<dbReference type="PROSITE" id="PS51918">
    <property type="entry name" value="RADICAL_SAM"/>
    <property type="match status" value="1"/>
</dbReference>
<dbReference type="InterPro" id="IPR058240">
    <property type="entry name" value="rSAM_sf"/>
</dbReference>
<dbReference type="SFLD" id="SFLDG01067">
    <property type="entry name" value="SPASM/twitch_domain_containing"/>
    <property type="match status" value="1"/>
</dbReference>
<gene>
    <name evidence="9" type="ORF">PGX00_11620</name>
</gene>
<dbReference type="SFLD" id="SFLDS00029">
    <property type="entry name" value="Radical_SAM"/>
    <property type="match status" value="1"/>
</dbReference>
<evidence type="ECO:0000313" key="9">
    <source>
        <dbReference type="EMBL" id="MDB1124267.1"/>
    </source>
</evidence>
<comment type="similarity">
    <text evidence="7">Belongs to the radical SAM superfamily. Anaerobic sulfatase-maturating enzyme family.</text>
</comment>
<dbReference type="SUPFAM" id="SSF102114">
    <property type="entry name" value="Radical SAM enzymes"/>
    <property type="match status" value="1"/>
</dbReference>
<dbReference type="InterPro" id="IPR034491">
    <property type="entry name" value="Anaerob_Ser_sulfatase-maturase"/>
</dbReference>
<proteinExistence type="inferred from homology"/>
<evidence type="ECO:0000256" key="1">
    <source>
        <dbReference type="ARBA" id="ARBA00001966"/>
    </source>
</evidence>
<dbReference type="NCBIfam" id="TIGR04085">
    <property type="entry name" value="rSAM_more_4Fe4S"/>
    <property type="match status" value="1"/>
</dbReference>
<evidence type="ECO:0000256" key="4">
    <source>
        <dbReference type="ARBA" id="ARBA00022723"/>
    </source>
</evidence>
<dbReference type="SFLD" id="SFLDG01072">
    <property type="entry name" value="dehydrogenase_like"/>
    <property type="match status" value="1"/>
</dbReference>
<dbReference type="Gene3D" id="3.20.20.70">
    <property type="entry name" value="Aldolase class I"/>
    <property type="match status" value="1"/>
</dbReference>
<dbReference type="Proteomes" id="UP001210678">
    <property type="component" value="Unassembled WGS sequence"/>
</dbReference>
<keyword evidence="4" id="KW-0479">Metal-binding</keyword>
<dbReference type="InterPro" id="IPR023867">
    <property type="entry name" value="Sulphatase_maturase_rSAM"/>
</dbReference>
<protein>
    <submittedName>
        <fullName evidence="9">Anaerobic sulfatase maturase</fullName>
    </submittedName>
</protein>
<accession>A0ABT4YRT8</accession>
<comment type="caution">
    <text evidence="9">The sequence shown here is derived from an EMBL/GenBank/DDBJ whole genome shotgun (WGS) entry which is preliminary data.</text>
</comment>
<keyword evidence="3" id="KW-0949">S-adenosyl-L-methionine</keyword>
<keyword evidence="10" id="KW-1185">Reference proteome</keyword>
<evidence type="ECO:0000256" key="2">
    <source>
        <dbReference type="ARBA" id="ARBA00022485"/>
    </source>
</evidence>
<dbReference type="SFLD" id="SFLDG01386">
    <property type="entry name" value="main_SPASM_domain-containing"/>
    <property type="match status" value="1"/>
</dbReference>
<dbReference type="NCBIfam" id="TIGR03942">
    <property type="entry name" value="sulfatase_rSAM"/>
    <property type="match status" value="1"/>
</dbReference>
<dbReference type="CDD" id="cd21120">
    <property type="entry name" value="SPASM_anSME"/>
    <property type="match status" value="1"/>
</dbReference>
<dbReference type="RefSeq" id="WP_272136421.1">
    <property type="nucleotide sequence ID" value="NZ_JAQLOI010000001.1"/>
</dbReference>